<dbReference type="PRINTS" id="PR00405">
    <property type="entry name" value="REVINTRACTNG"/>
</dbReference>
<dbReference type="GO" id="GO:0000139">
    <property type="term" value="C:Golgi membrane"/>
    <property type="evidence" value="ECO:0007669"/>
    <property type="project" value="GOC"/>
</dbReference>
<dbReference type="InterPro" id="IPR001164">
    <property type="entry name" value="ArfGAP_dom"/>
</dbReference>
<protein>
    <submittedName>
        <fullName evidence="9">Arf-GAP domain-containing protein</fullName>
    </submittedName>
</protein>
<dbReference type="SMART" id="SM00105">
    <property type="entry name" value="ArfGap"/>
    <property type="match status" value="1"/>
</dbReference>
<dbReference type="CDD" id="cd08831">
    <property type="entry name" value="ArfGap_ArfGap2_3_like"/>
    <property type="match status" value="1"/>
</dbReference>
<dbReference type="Proteomes" id="UP000050741">
    <property type="component" value="Unassembled WGS sequence"/>
</dbReference>
<dbReference type="InterPro" id="IPR037278">
    <property type="entry name" value="ARFGAP/RecO"/>
</dbReference>
<reference evidence="8" key="2">
    <citation type="submission" date="2014-05" db="EMBL/GenBank/DDBJ databases">
        <title>The genome and life-stage specific transcriptomes of Globodera pallida elucidate key aspects of plant parasitism by a cyst nematode.</title>
        <authorList>
            <person name="Cotton J.A."/>
            <person name="Lilley C.J."/>
            <person name="Jones L.M."/>
            <person name="Kikuchi T."/>
            <person name="Reid A.J."/>
            <person name="Thorpe P."/>
            <person name="Tsai I.J."/>
            <person name="Beasley H."/>
            <person name="Blok V."/>
            <person name="Cock P.J.A."/>
            <person name="Van den Akker S.E."/>
            <person name="Holroyd N."/>
            <person name="Hunt M."/>
            <person name="Mantelin S."/>
            <person name="Naghra H."/>
            <person name="Pain A."/>
            <person name="Palomares-Rius J.E."/>
            <person name="Zarowiecki M."/>
            <person name="Berriman M."/>
            <person name="Jones J.T."/>
            <person name="Urwin P.E."/>
        </authorList>
    </citation>
    <scope>NUCLEOTIDE SEQUENCE [LARGE SCALE GENOMIC DNA]</scope>
    <source>
        <strain evidence="8">Lindley</strain>
    </source>
</reference>
<keyword evidence="8" id="KW-1185">Reference proteome</keyword>
<evidence type="ECO:0000256" key="1">
    <source>
        <dbReference type="ARBA" id="ARBA00022468"/>
    </source>
</evidence>
<evidence type="ECO:0000313" key="8">
    <source>
        <dbReference type="Proteomes" id="UP000050741"/>
    </source>
</evidence>
<evidence type="ECO:0000313" key="9">
    <source>
        <dbReference type="WBParaSite" id="GPLIN_001242100"/>
    </source>
</evidence>
<evidence type="ECO:0000256" key="2">
    <source>
        <dbReference type="ARBA" id="ARBA00022723"/>
    </source>
</evidence>
<dbReference type="SUPFAM" id="SSF57863">
    <property type="entry name" value="ArfGap/RecO-like zinc finger"/>
    <property type="match status" value="1"/>
</dbReference>
<evidence type="ECO:0000256" key="3">
    <source>
        <dbReference type="ARBA" id="ARBA00022771"/>
    </source>
</evidence>
<evidence type="ECO:0000256" key="5">
    <source>
        <dbReference type="PROSITE-ProRule" id="PRU00288"/>
    </source>
</evidence>
<proteinExistence type="predicted"/>
<dbReference type="GO" id="GO:0005096">
    <property type="term" value="F:GTPase activator activity"/>
    <property type="evidence" value="ECO:0007669"/>
    <property type="project" value="UniProtKB-KW"/>
</dbReference>
<dbReference type="GO" id="GO:0008270">
    <property type="term" value="F:zinc ion binding"/>
    <property type="evidence" value="ECO:0007669"/>
    <property type="project" value="UniProtKB-KW"/>
</dbReference>
<evidence type="ECO:0000256" key="6">
    <source>
        <dbReference type="SAM" id="MobiDB-lite"/>
    </source>
</evidence>
<accession>A0A183CHR5</accession>
<dbReference type="GO" id="GO:0048205">
    <property type="term" value="P:COPI coating of Golgi vesicle"/>
    <property type="evidence" value="ECO:0007669"/>
    <property type="project" value="TreeGrafter"/>
</dbReference>
<dbReference type="PANTHER" id="PTHR45686:SF4">
    <property type="entry name" value="ADP-RIBOSYLATION FACTOR GTPASE ACTIVATING PROTEIN 3, ISOFORM H"/>
    <property type="match status" value="1"/>
</dbReference>
<feature type="region of interest" description="Disordered" evidence="6">
    <location>
        <begin position="430"/>
        <end position="459"/>
    </location>
</feature>
<name>A0A183CHR5_GLOPA</name>
<sequence>MAEEFVVTPMPSDIETIFKRLRANPSNKVCFDCGARNPTWSSITYGVFICIDCSSVHRNLGVHLSFVRSTNLDTNWSWIQLRAMQIGGNANAVQFFKQHGCESNDAQVKYHSKAASMYKFRITDSAAKAQQQTGNKLFIDDLKEQLSSQRKDSTESSEFFGTHQNEESAVEIISEAVKEASLAEIPHAPVQKAKKITLGQKKGGSLGAQKIKMNFTDVEQKANEFDMERFKMREETKPTAETTQLTQSLSSKFLMQEVERKQNEAAKTMDPKKPDQLDRLGLGMIGSQNNRSIALHSITSGIRTIQQEESAVAKGMDKKSTREKEVDFEWEMVDEERLIQKFGGAGLDDLSSLSLKGAAKSESKEEFFDAWDTMRRTETKSTKVSVINTPSSATSNSNEGGVDSFKKFGKAKAISSDQYFGRTAEMDGSQGIGSADLFGEKEQQQRSSTWQEHVPEMSDIKDSVMQGVSKVTEKLSGLSSSVSSYLSKTPAKS</sequence>
<dbReference type="Pfam" id="PF01412">
    <property type="entry name" value="ArfGap"/>
    <property type="match status" value="1"/>
</dbReference>
<dbReference type="PROSITE" id="PS50115">
    <property type="entry name" value="ARFGAP"/>
    <property type="match status" value="1"/>
</dbReference>
<keyword evidence="1" id="KW-0343">GTPase activation</keyword>
<dbReference type="PANTHER" id="PTHR45686">
    <property type="entry name" value="ADP-RIBOSYLATION FACTOR GTPASE ACTIVATING PROTEIN 3, ISOFORM H-RELATED"/>
    <property type="match status" value="1"/>
</dbReference>
<dbReference type="WBParaSite" id="GPLIN_001242100">
    <property type="protein sequence ID" value="GPLIN_001242100"/>
    <property type="gene ID" value="GPLIN_001242100"/>
</dbReference>
<keyword evidence="2" id="KW-0479">Metal-binding</keyword>
<dbReference type="Gene3D" id="1.10.220.150">
    <property type="entry name" value="Arf GTPase activating protein"/>
    <property type="match status" value="1"/>
</dbReference>
<evidence type="ECO:0000259" key="7">
    <source>
        <dbReference type="PROSITE" id="PS50115"/>
    </source>
</evidence>
<organism evidence="8 9">
    <name type="scientific">Globodera pallida</name>
    <name type="common">Potato cyst nematode worm</name>
    <name type="synonym">Heterodera pallida</name>
    <dbReference type="NCBI Taxonomy" id="36090"/>
    <lineage>
        <taxon>Eukaryota</taxon>
        <taxon>Metazoa</taxon>
        <taxon>Ecdysozoa</taxon>
        <taxon>Nematoda</taxon>
        <taxon>Chromadorea</taxon>
        <taxon>Rhabditida</taxon>
        <taxon>Tylenchina</taxon>
        <taxon>Tylenchomorpha</taxon>
        <taxon>Tylenchoidea</taxon>
        <taxon>Heteroderidae</taxon>
        <taxon>Heteroderinae</taxon>
        <taxon>Globodera</taxon>
    </lineage>
</organism>
<reference evidence="8" key="1">
    <citation type="submission" date="2013-12" db="EMBL/GenBank/DDBJ databases">
        <authorList>
            <person name="Aslett M."/>
        </authorList>
    </citation>
    <scope>NUCLEOTIDE SEQUENCE [LARGE SCALE GENOMIC DNA]</scope>
    <source>
        <strain evidence="8">Lindley</strain>
    </source>
</reference>
<feature type="domain" description="Arf-GAP" evidence="7">
    <location>
        <begin position="15"/>
        <end position="132"/>
    </location>
</feature>
<dbReference type="AlphaFoldDB" id="A0A183CHR5"/>
<keyword evidence="4" id="KW-0862">Zinc</keyword>
<dbReference type="FunFam" id="1.10.220.150:FF:000004">
    <property type="entry name" value="Putative ADP-ribosylation factor GTPase-activating protein 2"/>
    <property type="match status" value="1"/>
</dbReference>
<evidence type="ECO:0000256" key="4">
    <source>
        <dbReference type="ARBA" id="ARBA00022833"/>
    </source>
</evidence>
<dbReference type="InterPro" id="IPR038508">
    <property type="entry name" value="ArfGAP_dom_sf"/>
</dbReference>
<keyword evidence="3 5" id="KW-0863">Zinc-finger</keyword>
<reference evidence="9" key="3">
    <citation type="submission" date="2016-06" db="UniProtKB">
        <authorList>
            <consortium name="WormBaseParasite"/>
        </authorList>
    </citation>
    <scope>IDENTIFICATION</scope>
</reference>